<dbReference type="Gene3D" id="3.30.565.10">
    <property type="entry name" value="Histidine kinase-like ATPase, C-terminal domain"/>
    <property type="match status" value="1"/>
</dbReference>
<dbReference type="PROSITE" id="PS50113">
    <property type="entry name" value="PAC"/>
    <property type="match status" value="4"/>
</dbReference>
<feature type="domain" description="PAC" evidence="10">
    <location>
        <begin position="397"/>
        <end position="450"/>
    </location>
</feature>
<dbReference type="GO" id="GO:0005886">
    <property type="term" value="C:plasma membrane"/>
    <property type="evidence" value="ECO:0007669"/>
    <property type="project" value="UniProtKB-SubCell"/>
</dbReference>
<dbReference type="NCBIfam" id="TIGR00229">
    <property type="entry name" value="sensory_box"/>
    <property type="match status" value="4"/>
</dbReference>
<dbReference type="InterPro" id="IPR001610">
    <property type="entry name" value="PAC"/>
</dbReference>
<feature type="domain" description="PAS" evidence="9">
    <location>
        <begin position="198"/>
        <end position="270"/>
    </location>
</feature>
<dbReference type="Gene3D" id="3.30.450.20">
    <property type="entry name" value="PAS domain"/>
    <property type="match status" value="4"/>
</dbReference>
<evidence type="ECO:0000256" key="3">
    <source>
        <dbReference type="ARBA" id="ARBA00012438"/>
    </source>
</evidence>
<dbReference type="InterPro" id="IPR000014">
    <property type="entry name" value="PAS"/>
</dbReference>
<feature type="domain" description="PAC" evidence="10">
    <location>
        <begin position="273"/>
        <end position="325"/>
    </location>
</feature>
<dbReference type="PROSITE" id="PS50109">
    <property type="entry name" value="HIS_KIN"/>
    <property type="match status" value="1"/>
</dbReference>
<comment type="catalytic activity">
    <reaction evidence="1">
        <text>ATP + protein L-histidine = ADP + protein N-phospho-L-histidine.</text>
        <dbReference type="EC" id="2.7.13.3"/>
    </reaction>
</comment>
<evidence type="ECO:0000256" key="4">
    <source>
        <dbReference type="ARBA" id="ARBA00022553"/>
    </source>
</evidence>
<evidence type="ECO:0000256" key="6">
    <source>
        <dbReference type="ARBA" id="ARBA00022777"/>
    </source>
</evidence>
<evidence type="ECO:0000256" key="7">
    <source>
        <dbReference type="SAM" id="Phobius"/>
    </source>
</evidence>
<comment type="subcellular location">
    <subcellularLocation>
        <location evidence="2">Cell inner membrane</location>
        <topology evidence="2">Multi-pass membrane protein</topology>
    </subcellularLocation>
</comment>
<dbReference type="Gene3D" id="1.10.287.130">
    <property type="match status" value="1"/>
</dbReference>
<evidence type="ECO:0000256" key="2">
    <source>
        <dbReference type="ARBA" id="ARBA00004429"/>
    </source>
</evidence>
<accession>A0A809R1D7</accession>
<feature type="domain" description="PAC" evidence="10">
    <location>
        <begin position="520"/>
        <end position="572"/>
    </location>
</feature>
<dbReference type="KEGG" id="ddz:DSYM_21420"/>
<dbReference type="EC" id="2.7.13.3" evidence="3"/>
<dbReference type="GO" id="GO:0000155">
    <property type="term" value="F:phosphorelay sensor kinase activity"/>
    <property type="evidence" value="ECO:0007669"/>
    <property type="project" value="InterPro"/>
</dbReference>
<dbReference type="CDD" id="cd00130">
    <property type="entry name" value="PAS"/>
    <property type="match status" value="3"/>
</dbReference>
<dbReference type="InterPro" id="IPR013656">
    <property type="entry name" value="PAS_4"/>
</dbReference>
<name>A0A809R1D7_9PROT</name>
<dbReference type="Proteomes" id="UP000662914">
    <property type="component" value="Chromosome"/>
</dbReference>
<reference evidence="11" key="1">
    <citation type="journal article" name="DNA Res.">
        <title>The physiological potential of anammox bacteria as revealed by their core genome structure.</title>
        <authorList>
            <person name="Okubo T."/>
            <person name="Toyoda A."/>
            <person name="Fukuhara K."/>
            <person name="Uchiyama I."/>
            <person name="Harigaya Y."/>
            <person name="Kuroiwa M."/>
            <person name="Suzuki T."/>
            <person name="Murakami Y."/>
            <person name="Suwa Y."/>
            <person name="Takami H."/>
        </authorList>
    </citation>
    <scope>NUCLEOTIDE SEQUENCE</scope>
    <source>
        <strain evidence="11">317325-3</strain>
    </source>
</reference>
<keyword evidence="7" id="KW-1133">Transmembrane helix</keyword>
<dbReference type="Gene3D" id="2.10.70.100">
    <property type="match status" value="1"/>
</dbReference>
<keyword evidence="6 11" id="KW-0418">Kinase</keyword>
<dbReference type="InterPro" id="IPR035965">
    <property type="entry name" value="PAS-like_dom_sf"/>
</dbReference>
<dbReference type="FunFam" id="3.30.565.10:FF:000006">
    <property type="entry name" value="Sensor histidine kinase WalK"/>
    <property type="match status" value="1"/>
</dbReference>
<dbReference type="SMART" id="SM00387">
    <property type="entry name" value="HATPase_c"/>
    <property type="match status" value="1"/>
</dbReference>
<dbReference type="EMBL" id="AP021857">
    <property type="protein sequence ID" value="BBO21443.1"/>
    <property type="molecule type" value="Genomic_DNA"/>
</dbReference>
<dbReference type="InterPro" id="IPR003594">
    <property type="entry name" value="HATPase_dom"/>
</dbReference>
<keyword evidence="4" id="KW-0597">Phosphoprotein</keyword>
<evidence type="ECO:0000259" key="10">
    <source>
        <dbReference type="PROSITE" id="PS50113"/>
    </source>
</evidence>
<evidence type="ECO:0000256" key="5">
    <source>
        <dbReference type="ARBA" id="ARBA00022679"/>
    </source>
</evidence>
<organism evidence="11 12">
    <name type="scientific">Candidatus Desulfobacillus denitrificans</name>
    <dbReference type="NCBI Taxonomy" id="2608985"/>
    <lineage>
        <taxon>Bacteria</taxon>
        <taxon>Pseudomonadati</taxon>
        <taxon>Pseudomonadota</taxon>
        <taxon>Betaproteobacteria</taxon>
        <taxon>Candidatus Desulfobacillus</taxon>
    </lineage>
</organism>
<dbReference type="InterPro" id="IPR036890">
    <property type="entry name" value="HATPase_C_sf"/>
</dbReference>
<dbReference type="Pfam" id="PF00512">
    <property type="entry name" value="HisKA"/>
    <property type="match status" value="1"/>
</dbReference>
<dbReference type="InterPro" id="IPR052162">
    <property type="entry name" value="Sensor_kinase/Photoreceptor"/>
</dbReference>
<feature type="domain" description="Histidine kinase" evidence="8">
    <location>
        <begin position="601"/>
        <end position="811"/>
    </location>
</feature>
<dbReference type="SUPFAM" id="SSF55785">
    <property type="entry name" value="PYP-like sensor domain (PAS domain)"/>
    <property type="match status" value="4"/>
</dbReference>
<keyword evidence="5" id="KW-0808">Transferase</keyword>
<dbReference type="SMART" id="SM00091">
    <property type="entry name" value="PAS"/>
    <property type="match status" value="4"/>
</dbReference>
<feature type="domain" description="PAS" evidence="9">
    <location>
        <begin position="447"/>
        <end position="493"/>
    </location>
</feature>
<feature type="transmembrane region" description="Helical" evidence="7">
    <location>
        <begin position="39"/>
        <end position="57"/>
    </location>
</feature>
<evidence type="ECO:0000259" key="8">
    <source>
        <dbReference type="PROSITE" id="PS50109"/>
    </source>
</evidence>
<dbReference type="InterPro" id="IPR005467">
    <property type="entry name" value="His_kinase_dom"/>
</dbReference>
<evidence type="ECO:0000259" key="9">
    <source>
        <dbReference type="PROSITE" id="PS50112"/>
    </source>
</evidence>
<dbReference type="PANTHER" id="PTHR43304">
    <property type="entry name" value="PHYTOCHROME-LIKE PROTEIN CPH1"/>
    <property type="match status" value="1"/>
</dbReference>
<dbReference type="InterPro" id="IPR003661">
    <property type="entry name" value="HisK_dim/P_dom"/>
</dbReference>
<dbReference type="FunFam" id="1.10.287.130:FF:000070">
    <property type="entry name" value="Histidine kinase sensor protein"/>
    <property type="match status" value="1"/>
</dbReference>
<dbReference type="PANTHER" id="PTHR43304:SF1">
    <property type="entry name" value="PAC DOMAIN-CONTAINING PROTEIN"/>
    <property type="match status" value="1"/>
</dbReference>
<dbReference type="Pfam" id="PF13426">
    <property type="entry name" value="PAS_9"/>
    <property type="match status" value="1"/>
</dbReference>
<evidence type="ECO:0000256" key="1">
    <source>
        <dbReference type="ARBA" id="ARBA00000085"/>
    </source>
</evidence>
<dbReference type="Pfam" id="PF08447">
    <property type="entry name" value="PAS_3"/>
    <property type="match status" value="2"/>
</dbReference>
<proteinExistence type="predicted"/>
<dbReference type="Pfam" id="PF02518">
    <property type="entry name" value="HATPase_c"/>
    <property type="match status" value="1"/>
</dbReference>
<keyword evidence="7" id="KW-0812">Transmembrane</keyword>
<evidence type="ECO:0000313" key="11">
    <source>
        <dbReference type="EMBL" id="BBO21443.1"/>
    </source>
</evidence>
<dbReference type="InterPro" id="IPR004358">
    <property type="entry name" value="Sig_transdc_His_kin-like_C"/>
</dbReference>
<dbReference type="PRINTS" id="PR00344">
    <property type="entry name" value="BCTRLSENSOR"/>
</dbReference>
<dbReference type="CDD" id="cd00082">
    <property type="entry name" value="HisKA"/>
    <property type="match status" value="1"/>
</dbReference>
<protein>
    <recommendedName>
        <fullName evidence="3">histidine kinase</fullName>
        <ecNumber evidence="3">2.7.13.3</ecNumber>
    </recommendedName>
</protein>
<feature type="transmembrane region" description="Helical" evidence="7">
    <location>
        <begin position="12"/>
        <end position="32"/>
    </location>
</feature>
<dbReference type="SUPFAM" id="SSF55874">
    <property type="entry name" value="ATPase domain of HSP90 chaperone/DNA topoisomerase II/histidine kinase"/>
    <property type="match status" value="1"/>
</dbReference>
<dbReference type="SMART" id="SM00388">
    <property type="entry name" value="HisKA"/>
    <property type="match status" value="1"/>
</dbReference>
<dbReference type="SUPFAM" id="SSF47384">
    <property type="entry name" value="Homodimeric domain of signal transducing histidine kinase"/>
    <property type="match status" value="1"/>
</dbReference>
<dbReference type="Pfam" id="PF08448">
    <property type="entry name" value="PAS_4"/>
    <property type="match status" value="1"/>
</dbReference>
<dbReference type="AlphaFoldDB" id="A0A809R1D7"/>
<keyword evidence="7" id="KW-0472">Membrane</keyword>
<sequence length="811" mass="90059">MPHPFDPPPARTPIAVLAIGLLLSGLLAWLAFAESARAALFVLALGAGLAVALSALARRHAAAAANAAATDAARLRDLVELSSDWFWEQDAQFRYTAMSGGVVNKGNFRIEEALGRTRWELPILGVSEAEWARHRALLERHEPFRDFTYQIRLGDGEVRWYAVNGNPVFDAAGRFCGYRGTGHDISVIKRAELALQASEERMALALDAAGAGVWDYDPLAGETYFSPRFASLLGYAGTDELHAEFLVQEALHADDRARVLAAQERVLASTGRFDQTYRLRHKSGDYRWFHGLGLSRAGADGQVARFTGVITDITPQVEAEAALRESEAQLNRAQKVARLGSWHRDLATKRLTWSLGNYRLCGIAPGTPLTHELLTSLLHPDDREMVRDTWNGVMQGKAYDFEHRILVDGETRWLHDKSEIAFDDEGRPVFATGVAQDITERKRAEAQLRLLASVFESSPEGITITDPDQRILAVNRAFTRITGYSEEEAIGQTPRLLQSGRHDAKFYRALWGAIRQHGFWRGEIWNRRKNGEIFPELIGISAVRDGNGDISNYIGIFTDITEIKRNEEAMRRFNAELERRVTERTQALQASNRELEAFSYSVSHDLRAPLRAIDGYSRIIAEDYADRLDDTALAHFDRIRAASQRMGQIIDAMLDLARLSRAELRREDIDLSALAALICGELVQDSSRQAEFAIAPDIHARADRSLLTVVMQNLIHNACKFTARSEPARIEFGTAAEAGETVYFVRDNGAGFDPAHAGKLFGAFQRLHRPDEYAGTGIGLATVQRIVLRHGGRVWAEGAVGAGATFYFTLG</sequence>
<dbReference type="SMART" id="SM00086">
    <property type="entry name" value="PAC"/>
    <property type="match status" value="4"/>
</dbReference>
<dbReference type="InterPro" id="IPR000700">
    <property type="entry name" value="PAS-assoc_C"/>
</dbReference>
<dbReference type="InterPro" id="IPR013655">
    <property type="entry name" value="PAS_fold_3"/>
</dbReference>
<evidence type="ECO:0000313" key="12">
    <source>
        <dbReference type="Proteomes" id="UP000662914"/>
    </source>
</evidence>
<gene>
    <name evidence="11" type="ORF">DSYM_21420</name>
</gene>
<dbReference type="InterPro" id="IPR036097">
    <property type="entry name" value="HisK_dim/P_sf"/>
</dbReference>
<feature type="domain" description="PAC" evidence="10">
    <location>
        <begin position="145"/>
        <end position="197"/>
    </location>
</feature>
<dbReference type="PROSITE" id="PS50112">
    <property type="entry name" value="PAS"/>
    <property type="match status" value="2"/>
</dbReference>